<dbReference type="PANTHER" id="PTHR36120:SF1">
    <property type="entry name" value="L-FUCOSE ISOMERASE C-TERMINAL DOMAIN-CONTAINING PROTEIN"/>
    <property type="match status" value="1"/>
</dbReference>
<dbReference type="InterPro" id="IPR009015">
    <property type="entry name" value="Fucose_isomerase_N/cen_sf"/>
</dbReference>
<protein>
    <recommendedName>
        <fullName evidence="6">L-fucose isomerase C-terminal domain-containing protein</fullName>
    </recommendedName>
</protein>
<feature type="domain" description="L-arabinose isomerase central" evidence="4">
    <location>
        <begin position="179"/>
        <end position="256"/>
    </location>
</feature>
<reference evidence="5" key="1">
    <citation type="journal article" date="2020" name="mSystems">
        <title>Genome- and Community-Level Interaction Insights into Carbon Utilization and Element Cycling Functions of Hydrothermarchaeota in Hydrothermal Sediment.</title>
        <authorList>
            <person name="Zhou Z."/>
            <person name="Liu Y."/>
            <person name="Xu W."/>
            <person name="Pan J."/>
            <person name="Luo Z.H."/>
            <person name="Li M."/>
        </authorList>
    </citation>
    <scope>NUCLEOTIDE SEQUENCE [LARGE SCALE GENOMIC DNA]</scope>
    <source>
        <strain evidence="5">SpSt-618</strain>
    </source>
</reference>
<dbReference type="SUPFAM" id="SSF53743">
    <property type="entry name" value="FucI/AraA N-terminal and middle domains"/>
    <property type="match status" value="1"/>
</dbReference>
<dbReference type="GO" id="GO:0005737">
    <property type="term" value="C:cytoplasm"/>
    <property type="evidence" value="ECO:0007669"/>
    <property type="project" value="InterPro"/>
</dbReference>
<keyword evidence="1" id="KW-0413">Isomerase</keyword>
<dbReference type="Pfam" id="PF02952">
    <property type="entry name" value="Fucose_iso_C"/>
    <property type="match status" value="1"/>
</dbReference>
<evidence type="ECO:0008006" key="6">
    <source>
        <dbReference type="Google" id="ProtNLM"/>
    </source>
</evidence>
<organism evidence="5">
    <name type="scientific">Ignisphaera aggregans</name>
    <dbReference type="NCBI Taxonomy" id="334771"/>
    <lineage>
        <taxon>Archaea</taxon>
        <taxon>Thermoproteota</taxon>
        <taxon>Thermoprotei</taxon>
        <taxon>Desulfurococcales</taxon>
        <taxon>Desulfurococcaceae</taxon>
        <taxon>Ignisphaera</taxon>
    </lineage>
</organism>
<dbReference type="AlphaFoldDB" id="A0A7J3I8I3"/>
<evidence type="ECO:0000313" key="5">
    <source>
        <dbReference type="EMBL" id="HGN37039.1"/>
    </source>
</evidence>
<keyword evidence="2" id="KW-0119">Carbohydrate metabolism</keyword>
<dbReference type="PANTHER" id="PTHR36120">
    <property type="entry name" value="FUCOSE ISOMERASE"/>
    <property type="match status" value="1"/>
</dbReference>
<dbReference type="GO" id="GO:0008736">
    <property type="term" value="F:L-fucose isomerase activity"/>
    <property type="evidence" value="ECO:0007669"/>
    <property type="project" value="InterPro"/>
</dbReference>
<evidence type="ECO:0000259" key="4">
    <source>
        <dbReference type="Pfam" id="PF24856"/>
    </source>
</evidence>
<sequence length="448" mass="50193">MRTGFVSFIAPTYTQETVEFLKKIVGYAEETLKTIGIEVSVATEPVIDLLDVNNAVTKIKTEEFDFITALIPSWAEPPMIVNTLMPFFSKPILMWVLSSIQKGDVLIAPAGAAAMSAVMHTLKTMGAKLKVVYGNPESSSVRDEILRFARVASTVNRLSSSRIGIFGYADMGSYTASFDQTSLRNKIGVEVEDYEVHRLLLETNEIKDEEADRFIAEQFKDWIVDESIAKEDLRKAVKVYLALRRIIDKRGFNAVSMKCVYGLPIYYGITPCIPLSLAGIHVPVVCESDVLGLVTELIMDFISGQRSVYLEFYDIFNDRVLMGVCGMIPRSALENSPRIYKYAWGKLTGLMVVGSMKTGKVTLARLASVGDHYKMHIALGEAVKPRTWHEIGWQLEAPVYPSLEIIFGNRTRKFVENILAQHYHLVYGDYTNELIDLCRLLGIEAILT</sequence>
<accession>A0A7J3I8I3</accession>
<dbReference type="InterPro" id="IPR055390">
    <property type="entry name" value="AraA_central"/>
</dbReference>
<feature type="domain" description="L-fucose isomerase C-terminal" evidence="3">
    <location>
        <begin position="352"/>
        <end position="445"/>
    </location>
</feature>
<evidence type="ECO:0000259" key="3">
    <source>
        <dbReference type="Pfam" id="PF02952"/>
    </source>
</evidence>
<gene>
    <name evidence="5" type="ORF">ENT87_05785</name>
</gene>
<dbReference type="EMBL" id="DTAI01000167">
    <property type="protein sequence ID" value="HGN37039.1"/>
    <property type="molecule type" value="Genomic_DNA"/>
</dbReference>
<name>A0A7J3I8I3_9CREN</name>
<dbReference type="Pfam" id="PF24856">
    <property type="entry name" value="AraA_central"/>
    <property type="match status" value="1"/>
</dbReference>
<evidence type="ECO:0000256" key="2">
    <source>
        <dbReference type="ARBA" id="ARBA00023277"/>
    </source>
</evidence>
<proteinExistence type="predicted"/>
<dbReference type="InterPro" id="IPR015888">
    <property type="entry name" value="Fuc_isomerase_C"/>
</dbReference>
<dbReference type="GO" id="GO:0006004">
    <property type="term" value="P:fucose metabolic process"/>
    <property type="evidence" value="ECO:0007669"/>
    <property type="project" value="InterPro"/>
</dbReference>
<comment type="caution">
    <text evidence="5">The sequence shown here is derived from an EMBL/GenBank/DDBJ whole genome shotgun (WGS) entry which is preliminary data.</text>
</comment>
<evidence type="ECO:0000256" key="1">
    <source>
        <dbReference type="ARBA" id="ARBA00023235"/>
    </source>
</evidence>